<gene>
    <name evidence="4" type="ORF">UFOPK3099_00522</name>
</gene>
<dbReference type="PANTHER" id="PTHR46401:SF2">
    <property type="entry name" value="GLYCOSYLTRANSFERASE WBBK-RELATED"/>
    <property type="match status" value="1"/>
</dbReference>
<dbReference type="Gene3D" id="3.40.50.2000">
    <property type="entry name" value="Glycogen Phosphorylase B"/>
    <property type="match status" value="2"/>
</dbReference>
<dbReference type="InterPro" id="IPR028098">
    <property type="entry name" value="Glyco_trans_4-like_N"/>
</dbReference>
<dbReference type="SUPFAM" id="SSF53756">
    <property type="entry name" value="UDP-Glycosyltransferase/glycogen phosphorylase"/>
    <property type="match status" value="1"/>
</dbReference>
<dbReference type="Pfam" id="PF13439">
    <property type="entry name" value="Glyco_transf_4"/>
    <property type="match status" value="1"/>
</dbReference>
<name>A0A6J6YHS1_9ZZZZ</name>
<evidence type="ECO:0000313" key="4">
    <source>
        <dbReference type="EMBL" id="CAB4807734.1"/>
    </source>
</evidence>
<sequence length="442" mass="48836">MSAVTPAGAKGLDPNAPLKIAYLTYRGKPHVGGQGVYTRHLTKALADLGHTVEVFSGQPYPVLDERVPLHELPSLDLWNEHFPGRMPGYWELKTKGDWVESLSHLKGTFGEPLAFSVRIYEQLKKRQRDFDLVHDNQCLGYGILGVERMIPTIVTLHHPITRDRALEMEHTENRRKRRGIGRWYNFVKMQGRVASRMPRVVVVSENSIKDINADMGVSLDRMRLVPVGVDPDLFTALPGVPRQAGRLITTASADVALKGLSYLLEAMAKLRTERDDIRLTIIGKPRAGASNDLIDKLGLRPYIDFVSGVSDERIVELYAEAELAVVPSLYEGFSLPAIEAMCTGICLVATDGGALPEVTGKDGDTVLGCKAGDVELLLAALRRGLDISPEGAALRARVGAAGRERVVERWSWKHCAQLTVEQYREVLAMPANVLKLRKNGRI</sequence>
<evidence type="ECO:0000259" key="3">
    <source>
        <dbReference type="Pfam" id="PF13439"/>
    </source>
</evidence>
<feature type="domain" description="Glycosyl transferase family 1" evidence="2">
    <location>
        <begin position="250"/>
        <end position="404"/>
    </location>
</feature>
<dbReference type="GO" id="GO:0016757">
    <property type="term" value="F:glycosyltransferase activity"/>
    <property type="evidence" value="ECO:0007669"/>
    <property type="project" value="InterPro"/>
</dbReference>
<dbReference type="InterPro" id="IPR001296">
    <property type="entry name" value="Glyco_trans_1"/>
</dbReference>
<organism evidence="4">
    <name type="scientific">freshwater metagenome</name>
    <dbReference type="NCBI Taxonomy" id="449393"/>
    <lineage>
        <taxon>unclassified sequences</taxon>
        <taxon>metagenomes</taxon>
        <taxon>ecological metagenomes</taxon>
    </lineage>
</organism>
<evidence type="ECO:0000256" key="1">
    <source>
        <dbReference type="ARBA" id="ARBA00022679"/>
    </source>
</evidence>
<accession>A0A6J6YHS1</accession>
<dbReference type="AlphaFoldDB" id="A0A6J6YHS1"/>
<feature type="domain" description="Glycosyltransferase subfamily 4-like N-terminal" evidence="3">
    <location>
        <begin position="31"/>
        <end position="232"/>
    </location>
</feature>
<proteinExistence type="predicted"/>
<keyword evidence="1" id="KW-0808">Transferase</keyword>
<dbReference type="Pfam" id="PF00534">
    <property type="entry name" value="Glycos_transf_1"/>
    <property type="match status" value="1"/>
</dbReference>
<evidence type="ECO:0000259" key="2">
    <source>
        <dbReference type="Pfam" id="PF00534"/>
    </source>
</evidence>
<dbReference type="GO" id="GO:0009103">
    <property type="term" value="P:lipopolysaccharide biosynthetic process"/>
    <property type="evidence" value="ECO:0007669"/>
    <property type="project" value="TreeGrafter"/>
</dbReference>
<dbReference type="PANTHER" id="PTHR46401">
    <property type="entry name" value="GLYCOSYLTRANSFERASE WBBK-RELATED"/>
    <property type="match status" value="1"/>
</dbReference>
<dbReference type="CDD" id="cd03801">
    <property type="entry name" value="GT4_PimA-like"/>
    <property type="match status" value="1"/>
</dbReference>
<dbReference type="EMBL" id="CAFAAV010000026">
    <property type="protein sequence ID" value="CAB4807734.1"/>
    <property type="molecule type" value="Genomic_DNA"/>
</dbReference>
<protein>
    <submittedName>
        <fullName evidence="4">Unannotated protein</fullName>
    </submittedName>
</protein>
<reference evidence="4" key="1">
    <citation type="submission" date="2020-05" db="EMBL/GenBank/DDBJ databases">
        <authorList>
            <person name="Chiriac C."/>
            <person name="Salcher M."/>
            <person name="Ghai R."/>
            <person name="Kavagutti S V."/>
        </authorList>
    </citation>
    <scope>NUCLEOTIDE SEQUENCE</scope>
</reference>